<dbReference type="EMBL" id="BLWD01000001">
    <property type="protein sequence ID" value="GFN04690.1"/>
    <property type="molecule type" value="Genomic_DNA"/>
</dbReference>
<evidence type="ECO:0000313" key="1">
    <source>
        <dbReference type="EMBL" id="GFN04690.1"/>
    </source>
</evidence>
<comment type="caution">
    <text evidence="1">The sequence shown here is derived from an EMBL/GenBank/DDBJ whole genome shotgun (WGS) entry which is preliminary data.</text>
</comment>
<gene>
    <name evidence="1" type="ORF">Smic_32460</name>
</gene>
<sequence length="53" mass="5242">MTEPIARRSLPASTATTGLTLAGVSFAHPATVPGLPGALAALTDPVFLTGPAR</sequence>
<organism evidence="1 2">
    <name type="scientific">Streptomyces microflavus</name>
    <name type="common">Streptomyces lipmanii</name>
    <dbReference type="NCBI Taxonomy" id="1919"/>
    <lineage>
        <taxon>Bacteria</taxon>
        <taxon>Bacillati</taxon>
        <taxon>Actinomycetota</taxon>
        <taxon>Actinomycetes</taxon>
        <taxon>Kitasatosporales</taxon>
        <taxon>Streptomycetaceae</taxon>
        <taxon>Streptomyces</taxon>
    </lineage>
</organism>
<dbReference type="AlphaFoldDB" id="A0A7J0CQB8"/>
<protein>
    <submittedName>
        <fullName evidence="1">Uncharacterized protein</fullName>
    </submittedName>
</protein>
<dbReference type="Proteomes" id="UP000498740">
    <property type="component" value="Unassembled WGS sequence"/>
</dbReference>
<proteinExistence type="predicted"/>
<evidence type="ECO:0000313" key="2">
    <source>
        <dbReference type="Proteomes" id="UP000498740"/>
    </source>
</evidence>
<dbReference type="RefSeq" id="WP_158706546.1">
    <property type="nucleotide sequence ID" value="NZ_BMUG01000010.1"/>
</dbReference>
<name>A0A7J0CQB8_STRMI</name>
<accession>A0A7J0CQB8</accession>
<reference evidence="1 2" key="1">
    <citation type="submission" date="2020-05" db="EMBL/GenBank/DDBJ databases">
        <title>Whole genome shotgun sequence of Streptomyces microflavus NBRC 13062.</title>
        <authorList>
            <person name="Komaki H."/>
            <person name="Tamura T."/>
        </authorList>
    </citation>
    <scope>NUCLEOTIDE SEQUENCE [LARGE SCALE GENOMIC DNA]</scope>
    <source>
        <strain evidence="1 2">NBRC 13062</strain>
    </source>
</reference>